<evidence type="ECO:0000313" key="2">
    <source>
        <dbReference type="EMBL" id="GIE19779.1"/>
    </source>
</evidence>
<evidence type="ECO:0000256" key="1">
    <source>
        <dbReference type="SAM" id="MobiDB-lite"/>
    </source>
</evidence>
<dbReference type="NCBIfam" id="NF033532">
    <property type="entry name" value="lone7para_assoc"/>
    <property type="match status" value="1"/>
</dbReference>
<dbReference type="EMBL" id="BOMN01000032">
    <property type="protein sequence ID" value="GIE19779.1"/>
    <property type="molecule type" value="Genomic_DNA"/>
</dbReference>
<evidence type="ECO:0008006" key="4">
    <source>
        <dbReference type="Google" id="ProtNLM"/>
    </source>
</evidence>
<gene>
    <name evidence="2" type="ORF">Ahu01nite_028810</name>
</gene>
<keyword evidence="3" id="KW-1185">Reference proteome</keyword>
<dbReference type="InterPro" id="IPR047659">
    <property type="entry name" value="T7SS_assoc"/>
</dbReference>
<organism evidence="2 3">
    <name type="scientific">Winogradskya humida</name>
    <dbReference type="NCBI Taxonomy" id="113566"/>
    <lineage>
        <taxon>Bacteria</taxon>
        <taxon>Bacillati</taxon>
        <taxon>Actinomycetota</taxon>
        <taxon>Actinomycetes</taxon>
        <taxon>Micromonosporales</taxon>
        <taxon>Micromonosporaceae</taxon>
        <taxon>Winogradskya</taxon>
    </lineage>
</organism>
<proteinExistence type="predicted"/>
<name>A0ABQ3ZMF7_9ACTN</name>
<accession>A0ABQ3ZMF7</accession>
<evidence type="ECO:0000313" key="3">
    <source>
        <dbReference type="Proteomes" id="UP000603200"/>
    </source>
</evidence>
<dbReference type="Proteomes" id="UP000603200">
    <property type="component" value="Unassembled WGS sequence"/>
</dbReference>
<protein>
    <recommendedName>
        <fullName evidence="4">Type III secretion system (T3SS) SseB-like protein</fullName>
    </recommendedName>
</protein>
<comment type="caution">
    <text evidence="2">The sequence shown here is derived from an EMBL/GenBank/DDBJ whole genome shotgun (WGS) entry which is preliminary data.</text>
</comment>
<sequence>MTTPAEAREAEARAEEAPEESVFLLMDPEWQPVDDADTPPFEAVVGLWPLAADGAVGRFRSNPEYQPTNENSPSDPIDALLRLALRGDAEMEQLQLVLRDSLVDQAMNGDGRPLIGKSPDDVPCVILSTSTPHRRRIASPDWRRAGLEDVVATLPDGVDVLLNPGGPATVRLTGEFIRATVDMNDDELEAARAAFRPDGEITVEPWQTEGTN</sequence>
<feature type="compositionally biased region" description="Basic and acidic residues" evidence="1">
    <location>
        <begin position="1"/>
        <end position="16"/>
    </location>
</feature>
<reference evidence="2 3" key="1">
    <citation type="submission" date="2021-01" db="EMBL/GenBank/DDBJ databases">
        <title>Whole genome shotgun sequence of Actinoplanes humidus NBRC 14915.</title>
        <authorList>
            <person name="Komaki H."/>
            <person name="Tamura T."/>
        </authorList>
    </citation>
    <scope>NUCLEOTIDE SEQUENCE [LARGE SCALE GENOMIC DNA]</scope>
    <source>
        <strain evidence="2 3">NBRC 14915</strain>
    </source>
</reference>
<feature type="region of interest" description="Disordered" evidence="1">
    <location>
        <begin position="1"/>
        <end position="22"/>
    </location>
</feature>